<keyword evidence="3 5" id="KW-1133">Transmembrane helix</keyword>
<dbReference type="InterPro" id="IPR047130">
    <property type="entry name" value="7TM_GPCR_Srsx_nematod"/>
</dbReference>
<dbReference type="SUPFAM" id="SSF81321">
    <property type="entry name" value="Family A G protein-coupled receptor-like"/>
    <property type="match status" value="1"/>
</dbReference>
<feature type="transmembrane region" description="Helical" evidence="5">
    <location>
        <begin position="151"/>
        <end position="173"/>
    </location>
</feature>
<dbReference type="InterPro" id="IPR017452">
    <property type="entry name" value="GPCR_Rhodpsn_7TM"/>
</dbReference>
<dbReference type="PROSITE" id="PS50262">
    <property type="entry name" value="G_PROTEIN_RECEP_F1_2"/>
    <property type="match status" value="1"/>
</dbReference>
<organism evidence="7 8">
    <name type="scientific">Caenorhabditis tropicalis</name>
    <dbReference type="NCBI Taxonomy" id="1561998"/>
    <lineage>
        <taxon>Eukaryota</taxon>
        <taxon>Metazoa</taxon>
        <taxon>Ecdysozoa</taxon>
        <taxon>Nematoda</taxon>
        <taxon>Chromadorea</taxon>
        <taxon>Rhabditida</taxon>
        <taxon>Rhabditina</taxon>
        <taxon>Rhabditomorpha</taxon>
        <taxon>Rhabditoidea</taxon>
        <taxon>Rhabditidae</taxon>
        <taxon>Peloderinae</taxon>
        <taxon>Caenorhabditis</taxon>
    </lineage>
</organism>
<dbReference type="GO" id="GO:0016020">
    <property type="term" value="C:membrane"/>
    <property type="evidence" value="ECO:0007669"/>
    <property type="project" value="UniProtKB-SubCell"/>
</dbReference>
<keyword evidence="7" id="KW-1185">Reference proteome</keyword>
<evidence type="ECO:0000256" key="2">
    <source>
        <dbReference type="ARBA" id="ARBA00022692"/>
    </source>
</evidence>
<dbReference type="GO" id="GO:0004930">
    <property type="term" value="F:G protein-coupled receptor activity"/>
    <property type="evidence" value="ECO:0007669"/>
    <property type="project" value="InterPro"/>
</dbReference>
<feature type="transmembrane region" description="Helical" evidence="5">
    <location>
        <begin position="30"/>
        <end position="49"/>
    </location>
</feature>
<sequence length="338" mass="38846">MNTSRERDSCVTPKLIEDLHDYVSFHRMNVFFGAICFSLNIVLFSVFLSSPTLRKKHRNRILMILGLADTFNTLAILFMGKNRVELYTEVIQTHNLPTRTAWQCAIEPWLILRGIGDIWPPVVQMVIGIQRALAVFAPIWFHKNGRNRSSFLFGSTLVILLPTLLIGFVIAYINRNMKVLYYCGRKAAFGKNYAIFIYIINIFGYLFSFLINCITMIKASSTINKLVRRQIINVRYSLVISFISFILVSIPNMISILSVHYEEVLSFISKPSTYFTCINSGINIFVYLSLNAEFRHQFKYLFCNKKRVVTYGEAEKASKGSKTRHHVDLVVHSVHSLA</sequence>
<feature type="transmembrane region" description="Helical" evidence="5">
    <location>
        <begin position="238"/>
        <end position="261"/>
    </location>
</feature>
<dbReference type="Pfam" id="PF10320">
    <property type="entry name" value="7TM_GPCR_Srsx"/>
    <property type="match status" value="1"/>
</dbReference>
<keyword evidence="4 5" id="KW-0472">Membrane</keyword>
<dbReference type="InterPro" id="IPR000276">
    <property type="entry name" value="GPCR_Rhodpsn"/>
</dbReference>
<dbReference type="Gene3D" id="1.20.1070.10">
    <property type="entry name" value="Rhodopsin 7-helix transmembrane proteins"/>
    <property type="match status" value="1"/>
</dbReference>
<dbReference type="SMART" id="SM01381">
    <property type="entry name" value="7TM_GPCR_Srsx"/>
    <property type="match status" value="1"/>
</dbReference>
<name>A0A1I7ULN2_9PELO</name>
<dbReference type="Proteomes" id="UP000095282">
    <property type="component" value="Unplaced"/>
</dbReference>
<evidence type="ECO:0000313" key="7">
    <source>
        <dbReference type="Proteomes" id="UP000095282"/>
    </source>
</evidence>
<dbReference type="PANTHER" id="PTHR23360:SF72">
    <property type="entry name" value="G-PROTEIN COUPLED RECEPTORS FAMILY 1 PROFILE DOMAIN-CONTAINING PROTEIN"/>
    <property type="match status" value="1"/>
</dbReference>
<evidence type="ECO:0000256" key="4">
    <source>
        <dbReference type="ARBA" id="ARBA00023136"/>
    </source>
</evidence>
<keyword evidence="2 5" id="KW-0812">Transmembrane</keyword>
<comment type="subcellular location">
    <subcellularLocation>
        <location evidence="1">Membrane</location>
    </subcellularLocation>
</comment>
<evidence type="ECO:0000256" key="5">
    <source>
        <dbReference type="SAM" id="Phobius"/>
    </source>
</evidence>
<dbReference type="InterPro" id="IPR019424">
    <property type="entry name" value="7TM_GPCR_Srsx"/>
</dbReference>
<feature type="transmembrane region" description="Helical" evidence="5">
    <location>
        <begin position="61"/>
        <end position="80"/>
    </location>
</feature>
<dbReference type="PANTHER" id="PTHR23360">
    <property type="entry name" value="G-PROTEIN COUPLED RECEPTORS FAMILY 1 PROFILE DOMAIN-CONTAINING PROTEIN-RELATED"/>
    <property type="match status" value="1"/>
</dbReference>
<feature type="transmembrane region" description="Helical" evidence="5">
    <location>
        <begin position="193"/>
        <end position="217"/>
    </location>
</feature>
<feature type="domain" description="G-protein coupled receptors family 1 profile" evidence="6">
    <location>
        <begin position="39"/>
        <end position="287"/>
    </location>
</feature>
<evidence type="ECO:0000313" key="8">
    <source>
        <dbReference type="WBParaSite" id="Csp11.Scaffold630.g17202.t2"/>
    </source>
</evidence>
<accession>A0A1I7ULN2</accession>
<dbReference type="WBParaSite" id="Csp11.Scaffold630.g17202.t2">
    <property type="protein sequence ID" value="Csp11.Scaffold630.g17202.t2"/>
    <property type="gene ID" value="Csp11.Scaffold630.g17202"/>
</dbReference>
<dbReference type="AlphaFoldDB" id="A0A1I7ULN2"/>
<dbReference type="eggNOG" id="ENOG502TFIJ">
    <property type="taxonomic scope" value="Eukaryota"/>
</dbReference>
<reference evidence="8" key="1">
    <citation type="submission" date="2016-11" db="UniProtKB">
        <authorList>
            <consortium name="WormBaseParasite"/>
        </authorList>
    </citation>
    <scope>IDENTIFICATION</scope>
</reference>
<evidence type="ECO:0000256" key="1">
    <source>
        <dbReference type="ARBA" id="ARBA00004370"/>
    </source>
</evidence>
<proteinExistence type="predicted"/>
<evidence type="ECO:0000256" key="3">
    <source>
        <dbReference type="ARBA" id="ARBA00022989"/>
    </source>
</evidence>
<feature type="transmembrane region" description="Helical" evidence="5">
    <location>
        <begin position="273"/>
        <end position="290"/>
    </location>
</feature>
<evidence type="ECO:0000259" key="6">
    <source>
        <dbReference type="PROSITE" id="PS50262"/>
    </source>
</evidence>
<protein>
    <submittedName>
        <fullName evidence="8">G_PROTEIN_RECEP_F1_2 domain-containing protein</fullName>
    </submittedName>
</protein>